<comment type="caution">
    <text evidence="1">The sequence shown here is derived from an EMBL/GenBank/DDBJ whole genome shotgun (WGS) entry which is preliminary data.</text>
</comment>
<proteinExistence type="predicted"/>
<evidence type="ECO:0000313" key="2">
    <source>
        <dbReference type="Proteomes" id="UP000677244"/>
    </source>
</evidence>
<evidence type="ECO:0008006" key="3">
    <source>
        <dbReference type="Google" id="ProtNLM"/>
    </source>
</evidence>
<organism evidence="1 2">
    <name type="scientific">Niastella soli</name>
    <dbReference type="NCBI Taxonomy" id="2821487"/>
    <lineage>
        <taxon>Bacteria</taxon>
        <taxon>Pseudomonadati</taxon>
        <taxon>Bacteroidota</taxon>
        <taxon>Chitinophagia</taxon>
        <taxon>Chitinophagales</taxon>
        <taxon>Chitinophagaceae</taxon>
        <taxon>Niastella</taxon>
    </lineage>
</organism>
<evidence type="ECO:0000313" key="1">
    <source>
        <dbReference type="EMBL" id="MBO9202683.1"/>
    </source>
</evidence>
<accession>A0ABS3YXT9</accession>
<dbReference type="EMBL" id="JAGHKO010000005">
    <property type="protein sequence ID" value="MBO9202683.1"/>
    <property type="molecule type" value="Genomic_DNA"/>
</dbReference>
<reference evidence="1 2" key="1">
    <citation type="submission" date="2021-03" db="EMBL/GenBank/DDBJ databases">
        <title>Assistant Professor.</title>
        <authorList>
            <person name="Huq M.A."/>
        </authorList>
    </citation>
    <scope>NUCLEOTIDE SEQUENCE [LARGE SCALE GENOMIC DNA]</scope>
    <source>
        <strain evidence="1 2">MAH-29</strain>
    </source>
</reference>
<protein>
    <recommendedName>
        <fullName evidence="3">YopX protein domain-containing protein</fullName>
    </recommendedName>
</protein>
<sequence>MQMTGIEAYEGHWEGNIVPIKGAAYRITTTSELDEGLHQDIWFTFKSVYTFEGYLYQGDVIESGPVSGVQSTERIILFKVKDIMPLKNMLVSFPESEYPQELDNEFKELLEGCGWFGNKLIIKKNATDNYDLTIDFYGNVTNIIVTEYEGKMYCWLTRTGFALYKYYFGKYVLPAWLKSLIDHPEENGLVRYYDIDEEW</sequence>
<keyword evidence="2" id="KW-1185">Reference proteome</keyword>
<name>A0ABS3YXT9_9BACT</name>
<dbReference type="Proteomes" id="UP000677244">
    <property type="component" value="Unassembled WGS sequence"/>
</dbReference>
<dbReference type="RefSeq" id="WP_209140738.1">
    <property type="nucleotide sequence ID" value="NZ_JAGHKO010000005.1"/>
</dbReference>
<gene>
    <name evidence="1" type="ORF">J7I42_20510</name>
</gene>